<keyword evidence="2" id="KW-1185">Reference proteome</keyword>
<protein>
    <submittedName>
        <fullName evidence="1">Uncharacterized protein</fullName>
    </submittedName>
</protein>
<evidence type="ECO:0000313" key="1">
    <source>
        <dbReference type="EMBL" id="KAJ8673082.1"/>
    </source>
</evidence>
<accession>A0ACC2NPP6</accession>
<feature type="non-terminal residue" evidence="1">
    <location>
        <position position="377"/>
    </location>
</feature>
<name>A0ACC2NPP6_9HYME</name>
<dbReference type="Proteomes" id="UP001239111">
    <property type="component" value="Chromosome 3"/>
</dbReference>
<evidence type="ECO:0000313" key="2">
    <source>
        <dbReference type="Proteomes" id="UP001239111"/>
    </source>
</evidence>
<reference evidence="1" key="1">
    <citation type="submission" date="2023-04" db="EMBL/GenBank/DDBJ databases">
        <title>A chromosome-level genome assembly of the parasitoid wasp Eretmocerus hayati.</title>
        <authorList>
            <person name="Zhong Y."/>
            <person name="Liu S."/>
            <person name="Liu Y."/>
        </authorList>
    </citation>
    <scope>NUCLEOTIDE SEQUENCE</scope>
    <source>
        <strain evidence="1">ZJU_SS_LIU_2023</strain>
    </source>
</reference>
<comment type="caution">
    <text evidence="1">The sequence shown here is derived from an EMBL/GenBank/DDBJ whole genome shotgun (WGS) entry which is preliminary data.</text>
</comment>
<organism evidence="1 2">
    <name type="scientific">Eretmocerus hayati</name>
    <dbReference type="NCBI Taxonomy" id="131215"/>
    <lineage>
        <taxon>Eukaryota</taxon>
        <taxon>Metazoa</taxon>
        <taxon>Ecdysozoa</taxon>
        <taxon>Arthropoda</taxon>
        <taxon>Hexapoda</taxon>
        <taxon>Insecta</taxon>
        <taxon>Pterygota</taxon>
        <taxon>Neoptera</taxon>
        <taxon>Endopterygota</taxon>
        <taxon>Hymenoptera</taxon>
        <taxon>Apocrita</taxon>
        <taxon>Proctotrupomorpha</taxon>
        <taxon>Chalcidoidea</taxon>
        <taxon>Aphelinidae</taxon>
        <taxon>Aphelininae</taxon>
        <taxon>Eretmocerus</taxon>
    </lineage>
</organism>
<gene>
    <name evidence="1" type="ORF">QAD02_004343</name>
</gene>
<proteinExistence type="predicted"/>
<sequence length="377" mass="42878">MGEHRVPNNDLFSNSDAQLVDISYETNRPLDSICTCDLRRVRSNQESIWRRVVESSEGQSSAKMMVKKKTCQESMKLINNQQGTDLLSLIEDEEDLIAFTGVSIKLLNFLDKAVKMIEDKDDQRRFSKSPRERIVLCLVKLRLNLSFKCLSFFFNMTQKSCYETFVYMVQLLSEILGTFICWPKYEQSQESSSKFSGDLSKTRAVLGYIEILTGKFDCLRCEVNMFAGDKRYGLVKFLVSATTCGCVSFVSKAYGGRAPNKDILKQSCLLDNLDPSRDLVLVDKDLDIDSECLQAHIKLVKPPKLEKNSQMTTTDILYTNQIAAARLPMEKSVQRMKSFKILTQRITLPVKRTIDFTSEVIAGLVNLSDPVLPHDVF</sequence>
<dbReference type="EMBL" id="CM056743">
    <property type="protein sequence ID" value="KAJ8673082.1"/>
    <property type="molecule type" value="Genomic_DNA"/>
</dbReference>